<dbReference type="Proteomes" id="UP000738376">
    <property type="component" value="Unassembled WGS sequence"/>
</dbReference>
<evidence type="ECO:0000313" key="3">
    <source>
        <dbReference type="EMBL" id="NMF60865.1"/>
    </source>
</evidence>
<dbReference type="SUPFAM" id="SSF48371">
    <property type="entry name" value="ARM repeat"/>
    <property type="match status" value="1"/>
</dbReference>
<proteinExistence type="predicted"/>
<name>A0ABX1LZB4_9CYAN</name>
<keyword evidence="1" id="KW-0042">Antenna complex</keyword>
<reference evidence="3 4" key="1">
    <citation type="submission" date="2020-03" db="EMBL/GenBank/DDBJ databases">
        <title>Draft Genome Sequence of 2-Methylisoborneol Producing Pseudanabaena yagii Strain GIHE-NHR1 Isolated from North Han River in South Korea.</title>
        <authorList>
            <person name="Jeong J."/>
        </authorList>
    </citation>
    <scope>NUCLEOTIDE SEQUENCE [LARGE SCALE GENOMIC DNA]</scope>
    <source>
        <strain evidence="3 4">GIHE-NHR1</strain>
    </source>
</reference>
<keyword evidence="2" id="KW-0605">Phycobilisome</keyword>
<dbReference type="EMBL" id="JAAVJL010000004">
    <property type="protein sequence ID" value="NMF60865.1"/>
    <property type="molecule type" value="Genomic_DNA"/>
</dbReference>
<dbReference type="PANTHER" id="PTHR12697:SF20">
    <property type="entry name" value="HEAT REPEAT-CONTAINING PROTEIN 4"/>
    <property type="match status" value="1"/>
</dbReference>
<gene>
    <name evidence="3" type="ORF">HC246_23280</name>
</gene>
<dbReference type="PANTHER" id="PTHR12697">
    <property type="entry name" value="PBS LYASE HEAT-LIKE PROTEIN"/>
    <property type="match status" value="1"/>
</dbReference>
<dbReference type="RefSeq" id="WP_169365799.1">
    <property type="nucleotide sequence ID" value="NZ_JAAVJL010000004.1"/>
</dbReference>
<organism evidence="3 4">
    <name type="scientific">Pseudanabaena yagii GIHE-NHR1</name>
    <dbReference type="NCBI Taxonomy" id="2722753"/>
    <lineage>
        <taxon>Bacteria</taxon>
        <taxon>Bacillati</taxon>
        <taxon>Cyanobacteriota</taxon>
        <taxon>Cyanophyceae</taxon>
        <taxon>Pseudanabaenales</taxon>
        <taxon>Pseudanabaenaceae</taxon>
        <taxon>Pseudanabaena</taxon>
        <taxon>Pseudanabaena yagii</taxon>
    </lineage>
</organism>
<evidence type="ECO:0000313" key="4">
    <source>
        <dbReference type="Proteomes" id="UP000738376"/>
    </source>
</evidence>
<evidence type="ECO:0008006" key="5">
    <source>
        <dbReference type="Google" id="ProtNLM"/>
    </source>
</evidence>
<comment type="caution">
    <text evidence="3">The sequence shown here is derived from an EMBL/GenBank/DDBJ whole genome shotgun (WGS) entry which is preliminary data.</text>
</comment>
<accession>A0ABX1LZB4</accession>
<evidence type="ECO:0000256" key="1">
    <source>
        <dbReference type="ARBA" id="ARBA00022549"/>
    </source>
</evidence>
<dbReference type="Gene3D" id="1.25.10.10">
    <property type="entry name" value="Leucine-rich Repeat Variant"/>
    <property type="match status" value="2"/>
</dbReference>
<evidence type="ECO:0000256" key="2">
    <source>
        <dbReference type="ARBA" id="ARBA00022738"/>
    </source>
</evidence>
<sequence>MSEKVSKLIAQLSNINLRMQQKAAEEIQSLGIQARDAFKPLSSNLYSLGNKDSLDSLEVDLCISVLKAIIVTEDNSVVIKELVNQLVNNKSFIIQTKVAECLGEIGVNAKAAIPELESKFIDEDGNPYVRYSSKIAIARIKQIEIPINDIFFDIFQTNPINIGNIVNAPDKIIAALQSFSILGKQAEAALEQIYKLQEVLTPELKQPTKLQRGNFDLVKINTIRAIAKITNQENLTNEILEFLENANSEVRKSAALFLKEWEQFPKDVIFPLRSTTSIDANAEVRIEAFNSLITILNHDPKALICELIQALSNSDSKICIRAIWELEALGEDAREALASLRELVGIRNKWEIVRDAFNAIKTILQNNKIELQKELIANLNHPIREMKLSVIKELTTLGYMSIEYFDDLLSLSVDGQYDSILQEALKKIDIQTSSLELIQKCINLLEGDNPKLIPYKLLEDLNLLDTNKNKFLESLLKFLCGHKKISQLTLDIFDLLFLVTSDKDIDILIKNIINNDKILDEIKYCFLFFQNSLQKTFIDQWQISKKDKEFILRIIITSINRNCYSHINSINLLYIQGKCLNWLKQNFVFDEDLPTQLYRQTIQELRKLAYSEFSSRYIQDQVKEVLALNKLNDSEKSLVEIKHESKKDLLDVFQTKNLSGQIASIENLITEDPNEIIDLWIQWIIDLDGDKASLARITSDKIRTSKNAVIPLINQLEKGWQPKDEFKKKIRNKLIESIKNLDCIRVTFDDLTDSEKRKSLDKLEDWLTSIKDKPSTYSELIKAEFEKKQTDRRQLADKIIEILIQEEIDNYALQIQKRIARQLADMSDDRFFDSSSEEHDNIKEELRKHAVPALARRLPKESDIEIRESMARVLGNVGGTFAVDALAQAVVGEERTRTARQDLLAKYYLEPSKARSEEAAIILKSAVQEAKKTLWMQQLLNLASFVTGIILLTGGAFISITNEDLSKRIGGGVAGIGGLSGLMFQLVKDPLNRIQNAMSNLIQAETAFTSFIWELNLNGTYIQSQYVARGILSNEEIAQTVDRIENSMNLTMNLVSEHLNSENQGVFPRLKSLVPPISEVDKPITIYGQNLKKKDANRLIAINHRLIELESIISWNENVVKFKLPSTFSSIDSEQESVWVSLFVDGIESNVLPLQVIRSPSLPTVRSENIDV</sequence>
<dbReference type="InterPro" id="IPR011989">
    <property type="entry name" value="ARM-like"/>
</dbReference>
<protein>
    <recommendedName>
        <fullName evidence="5">HEAT repeat domain-containing protein</fullName>
    </recommendedName>
</protein>
<keyword evidence="4" id="KW-1185">Reference proteome</keyword>
<dbReference type="InterPro" id="IPR016024">
    <property type="entry name" value="ARM-type_fold"/>
</dbReference>